<dbReference type="Proteomes" id="UP000655208">
    <property type="component" value="Unassembled WGS sequence"/>
</dbReference>
<evidence type="ECO:0000256" key="1">
    <source>
        <dbReference type="SAM" id="MobiDB-lite"/>
    </source>
</evidence>
<keyword evidence="3" id="KW-1185">Reference proteome</keyword>
<evidence type="ECO:0000313" key="2">
    <source>
        <dbReference type="EMBL" id="GGM14145.1"/>
    </source>
</evidence>
<accession>A0A917WLR3</accession>
<sequence length="127" mass="12896">MDIAPSDTCATRYLRCCGTRTDGHRRRAGFAATVPATAGAGGTRAAVGHRAHGVPCGDRPWSVGRSRNGVPMTEGAAQHGDQDRTAPPDGDLPAPDTGIGLGAGSPDTFEPEEADPPRPDGAPPADS</sequence>
<reference evidence="2" key="1">
    <citation type="journal article" date="2014" name="Int. J. Syst. Evol. Microbiol.">
        <title>Complete genome sequence of Corynebacterium casei LMG S-19264T (=DSM 44701T), isolated from a smear-ripened cheese.</title>
        <authorList>
            <consortium name="US DOE Joint Genome Institute (JGI-PGF)"/>
            <person name="Walter F."/>
            <person name="Albersmeier A."/>
            <person name="Kalinowski J."/>
            <person name="Ruckert C."/>
        </authorList>
    </citation>
    <scope>NUCLEOTIDE SEQUENCE</scope>
    <source>
        <strain evidence="2">CGMCC 4.7308</strain>
    </source>
</reference>
<comment type="caution">
    <text evidence="2">The sequence shown here is derived from an EMBL/GenBank/DDBJ whole genome shotgun (WGS) entry which is preliminary data.</text>
</comment>
<protein>
    <submittedName>
        <fullName evidence="2">Uncharacterized protein</fullName>
    </submittedName>
</protein>
<gene>
    <name evidence="2" type="ORF">GCM10011594_37700</name>
</gene>
<feature type="region of interest" description="Disordered" evidence="1">
    <location>
        <begin position="38"/>
        <end position="127"/>
    </location>
</feature>
<name>A0A917WLR3_9ACTN</name>
<reference evidence="2" key="2">
    <citation type="submission" date="2020-09" db="EMBL/GenBank/DDBJ databases">
        <authorList>
            <person name="Sun Q."/>
            <person name="Zhou Y."/>
        </authorList>
    </citation>
    <scope>NUCLEOTIDE SEQUENCE</scope>
    <source>
        <strain evidence="2">CGMCC 4.7308</strain>
    </source>
</reference>
<evidence type="ECO:0000313" key="3">
    <source>
        <dbReference type="Proteomes" id="UP000655208"/>
    </source>
</evidence>
<dbReference type="EMBL" id="BMNA01000012">
    <property type="protein sequence ID" value="GGM14145.1"/>
    <property type="molecule type" value="Genomic_DNA"/>
</dbReference>
<organism evidence="2 3">
    <name type="scientific">Nakamurella endophytica</name>
    <dbReference type="NCBI Taxonomy" id="1748367"/>
    <lineage>
        <taxon>Bacteria</taxon>
        <taxon>Bacillati</taxon>
        <taxon>Actinomycetota</taxon>
        <taxon>Actinomycetes</taxon>
        <taxon>Nakamurellales</taxon>
        <taxon>Nakamurellaceae</taxon>
        <taxon>Nakamurella</taxon>
    </lineage>
</organism>
<proteinExistence type="predicted"/>
<dbReference type="AlphaFoldDB" id="A0A917WLR3"/>